<feature type="domain" description="Carboxymuconolactone decarboxylase-like" evidence="1">
    <location>
        <begin position="36"/>
        <end position="118"/>
    </location>
</feature>
<name>A0A178MMP5_9PROT</name>
<evidence type="ECO:0000313" key="3">
    <source>
        <dbReference type="Proteomes" id="UP000078543"/>
    </source>
</evidence>
<proteinExistence type="predicted"/>
<dbReference type="STRING" id="1437059.A6A05_14115"/>
<dbReference type="OrthoDB" id="7507676at2"/>
<evidence type="ECO:0000259" key="1">
    <source>
        <dbReference type="Pfam" id="PF02627"/>
    </source>
</evidence>
<organism evidence="2 3">
    <name type="scientific">Magnetospirillum moscoviense</name>
    <dbReference type="NCBI Taxonomy" id="1437059"/>
    <lineage>
        <taxon>Bacteria</taxon>
        <taxon>Pseudomonadati</taxon>
        <taxon>Pseudomonadota</taxon>
        <taxon>Alphaproteobacteria</taxon>
        <taxon>Rhodospirillales</taxon>
        <taxon>Rhodospirillaceae</taxon>
        <taxon>Magnetospirillum</taxon>
    </lineage>
</organism>
<reference evidence="2 3" key="1">
    <citation type="submission" date="2016-04" db="EMBL/GenBank/DDBJ databases">
        <title>Draft genome sequence of freshwater magnetotactic bacteria Magnetospirillum marisnigri SP-1 and Magnetospirillum moscoviense BB-1.</title>
        <authorList>
            <person name="Koziaeva V."/>
            <person name="Dziuba M.V."/>
            <person name="Ivanov T.M."/>
            <person name="Kuznetsov B."/>
            <person name="Grouzdev D.S."/>
        </authorList>
    </citation>
    <scope>NUCLEOTIDE SEQUENCE [LARGE SCALE GENOMIC DNA]</scope>
    <source>
        <strain evidence="2 3">BB-1</strain>
    </source>
</reference>
<accession>A0A178MMP5</accession>
<dbReference type="InterPro" id="IPR052512">
    <property type="entry name" value="4CMD/NDH-1_regulator"/>
</dbReference>
<dbReference type="Proteomes" id="UP000078543">
    <property type="component" value="Unassembled WGS sequence"/>
</dbReference>
<dbReference type="PANTHER" id="PTHR33570:SF2">
    <property type="entry name" value="CARBOXYMUCONOLACTONE DECARBOXYLASE-LIKE DOMAIN-CONTAINING PROTEIN"/>
    <property type="match status" value="1"/>
</dbReference>
<keyword evidence="3" id="KW-1185">Reference proteome</keyword>
<protein>
    <submittedName>
        <fullName evidence="2">4-carboxymuconolactone decarboxylase</fullName>
    </submittedName>
</protein>
<dbReference type="InterPro" id="IPR029032">
    <property type="entry name" value="AhpD-like"/>
</dbReference>
<dbReference type="Gene3D" id="1.20.1290.10">
    <property type="entry name" value="AhpD-like"/>
    <property type="match status" value="1"/>
</dbReference>
<dbReference type="GO" id="GO:0051920">
    <property type="term" value="F:peroxiredoxin activity"/>
    <property type="evidence" value="ECO:0007669"/>
    <property type="project" value="InterPro"/>
</dbReference>
<dbReference type="AlphaFoldDB" id="A0A178MMP5"/>
<dbReference type="RefSeq" id="WP_068501805.1">
    <property type="nucleotide sequence ID" value="NZ_LWQU01000151.1"/>
</dbReference>
<dbReference type="InterPro" id="IPR003779">
    <property type="entry name" value="CMD-like"/>
</dbReference>
<evidence type="ECO:0000313" key="2">
    <source>
        <dbReference type="EMBL" id="OAN49337.1"/>
    </source>
</evidence>
<gene>
    <name evidence="2" type="ORF">A6A05_14115</name>
</gene>
<dbReference type="SUPFAM" id="SSF69118">
    <property type="entry name" value="AhpD-like"/>
    <property type="match status" value="1"/>
</dbReference>
<sequence length="125" mass="13686">MSDSARDRGLQKRREILGDAHADRVAGSLDGWSEPFQDLMVRYGWGEVWGRPELDRRTRSLVTVAMLIALNRPHALKLHLAGAINNGASPAELREVLLQAALYCGAPAAEEAIRLAREALPDAFG</sequence>
<dbReference type="EMBL" id="LWQU01000151">
    <property type="protein sequence ID" value="OAN49337.1"/>
    <property type="molecule type" value="Genomic_DNA"/>
</dbReference>
<dbReference type="PANTHER" id="PTHR33570">
    <property type="entry name" value="4-CARBOXYMUCONOLACTONE DECARBOXYLASE FAMILY PROTEIN"/>
    <property type="match status" value="1"/>
</dbReference>
<comment type="caution">
    <text evidence="2">The sequence shown here is derived from an EMBL/GenBank/DDBJ whole genome shotgun (WGS) entry which is preliminary data.</text>
</comment>
<dbReference type="Pfam" id="PF02627">
    <property type="entry name" value="CMD"/>
    <property type="match status" value="1"/>
</dbReference>